<keyword evidence="4" id="KW-1185">Reference proteome</keyword>
<name>F4QCD4_CACFS</name>
<sequence>MAHDKSEDSNLSFLEIAGMNENFKKEVDRRTEELLTLVDTNKNGYLTLNEVEEWMDRMKVEKPKEKAIQIFGLYDMDSDSVILKSEIEFFWKTRFTNTKCPSSKCLDGWERGHGGNTTVVVGGCLAVSTVVNR</sequence>
<evidence type="ECO:0000313" key="3">
    <source>
        <dbReference type="EMBL" id="EGG13569.1"/>
    </source>
</evidence>
<dbReference type="InterPro" id="IPR002048">
    <property type="entry name" value="EF_hand_dom"/>
</dbReference>
<dbReference type="Proteomes" id="UP000007797">
    <property type="component" value="Unassembled WGS sequence"/>
</dbReference>
<keyword evidence="1" id="KW-0106">Calcium</keyword>
<organism evidence="3 4">
    <name type="scientific">Cavenderia fasciculata</name>
    <name type="common">Slime mold</name>
    <name type="synonym">Dictyostelium fasciculatum</name>
    <dbReference type="NCBI Taxonomy" id="261658"/>
    <lineage>
        <taxon>Eukaryota</taxon>
        <taxon>Amoebozoa</taxon>
        <taxon>Evosea</taxon>
        <taxon>Eumycetozoa</taxon>
        <taxon>Dictyostelia</taxon>
        <taxon>Acytosteliales</taxon>
        <taxon>Cavenderiaceae</taxon>
        <taxon>Cavenderia</taxon>
    </lineage>
</organism>
<dbReference type="PROSITE" id="PS50222">
    <property type="entry name" value="EF_HAND_2"/>
    <property type="match status" value="1"/>
</dbReference>
<proteinExistence type="predicted"/>
<dbReference type="OrthoDB" id="293868at2759"/>
<dbReference type="PROSITE" id="PS00018">
    <property type="entry name" value="EF_HAND_1"/>
    <property type="match status" value="1"/>
</dbReference>
<protein>
    <submittedName>
        <fullName evidence="3">Calcium-binding protein</fullName>
    </submittedName>
</protein>
<gene>
    <name evidence="3" type="primary">cbpH</name>
    <name evidence="3" type="ORF">DFA_11330</name>
</gene>
<dbReference type="SUPFAM" id="SSF47473">
    <property type="entry name" value="EF-hand"/>
    <property type="match status" value="1"/>
</dbReference>
<accession>F4QCD4</accession>
<dbReference type="InterPro" id="IPR011992">
    <property type="entry name" value="EF-hand-dom_pair"/>
</dbReference>
<dbReference type="KEGG" id="dfa:DFA_11330"/>
<evidence type="ECO:0000259" key="2">
    <source>
        <dbReference type="PROSITE" id="PS50222"/>
    </source>
</evidence>
<evidence type="ECO:0000256" key="1">
    <source>
        <dbReference type="ARBA" id="ARBA00022837"/>
    </source>
</evidence>
<dbReference type="GO" id="GO:0005509">
    <property type="term" value="F:calcium ion binding"/>
    <property type="evidence" value="ECO:0007669"/>
    <property type="project" value="InterPro"/>
</dbReference>
<evidence type="ECO:0000313" key="4">
    <source>
        <dbReference type="Proteomes" id="UP000007797"/>
    </source>
</evidence>
<dbReference type="EMBL" id="GL883029">
    <property type="protein sequence ID" value="EGG13569.1"/>
    <property type="molecule type" value="Genomic_DNA"/>
</dbReference>
<dbReference type="RefSeq" id="XP_004350273.1">
    <property type="nucleotide sequence ID" value="XM_004350223.1"/>
</dbReference>
<dbReference type="Gene3D" id="1.10.238.10">
    <property type="entry name" value="EF-hand"/>
    <property type="match status" value="1"/>
</dbReference>
<dbReference type="GeneID" id="14865429"/>
<reference evidence="4" key="1">
    <citation type="journal article" date="2011" name="Genome Res.">
        <title>Phylogeny-wide analysis of social amoeba genomes highlights ancient origins for complex intercellular communication.</title>
        <authorList>
            <person name="Heidel A.J."/>
            <person name="Lawal H.M."/>
            <person name="Felder M."/>
            <person name="Schilde C."/>
            <person name="Helps N.R."/>
            <person name="Tunggal B."/>
            <person name="Rivero F."/>
            <person name="John U."/>
            <person name="Schleicher M."/>
            <person name="Eichinger L."/>
            <person name="Platzer M."/>
            <person name="Noegel A.A."/>
            <person name="Schaap P."/>
            <person name="Gloeckner G."/>
        </authorList>
    </citation>
    <scope>NUCLEOTIDE SEQUENCE [LARGE SCALE GENOMIC DNA]</scope>
    <source>
        <strain evidence="4">SH3</strain>
    </source>
</reference>
<feature type="domain" description="EF-hand" evidence="2">
    <location>
        <begin position="26"/>
        <end position="61"/>
    </location>
</feature>
<dbReference type="AlphaFoldDB" id="F4QCD4"/>
<dbReference type="InterPro" id="IPR018247">
    <property type="entry name" value="EF_Hand_1_Ca_BS"/>
</dbReference>